<name>A0AC61MZE2_9FIRM</name>
<proteinExistence type="predicted"/>
<sequence length="133" mass="15435">MICQVVLWIWFLGCTITYRIGKKILVGGVGIKSAEFFMLCLYTLGVIAFHCLQPAGKWILFGILLLWFIVQFMCHWYFTIFGASEKKLQGYNECFRDSIRIFPASDTRLIPDFYHIVLHILILANIILCLVSY</sequence>
<dbReference type="EMBL" id="CP068393">
    <property type="protein sequence ID" value="QUC68660.1"/>
    <property type="molecule type" value="Genomic_DNA"/>
</dbReference>
<dbReference type="Proteomes" id="UP000682782">
    <property type="component" value="Chromosome"/>
</dbReference>
<accession>A0AC61MZE2</accession>
<reference evidence="1" key="1">
    <citation type="submission" date="2021-01" db="EMBL/GenBank/DDBJ databases">
        <title>Complete genome sequence of Clostridiales bacterium R-7.</title>
        <authorList>
            <person name="Mahoney-Kurpe S.C."/>
            <person name="Palevich N."/>
            <person name="Koike S."/>
            <person name="Moon C.D."/>
            <person name="Attwood G.T."/>
        </authorList>
    </citation>
    <scope>NUCLEOTIDE SEQUENCE</scope>
    <source>
        <strain evidence="1">R-7</strain>
    </source>
</reference>
<keyword evidence="2" id="KW-1185">Reference proteome</keyword>
<evidence type="ECO:0000313" key="1">
    <source>
        <dbReference type="EMBL" id="QUC68660.1"/>
    </source>
</evidence>
<organism evidence="1 2">
    <name type="scientific">Aristaeella hokkaidonensis</name>
    <dbReference type="NCBI Taxonomy" id="3046382"/>
    <lineage>
        <taxon>Bacteria</taxon>
        <taxon>Bacillati</taxon>
        <taxon>Bacillota</taxon>
        <taxon>Clostridia</taxon>
        <taxon>Eubacteriales</taxon>
        <taxon>Aristaeellaceae</taxon>
        <taxon>Aristaeella</taxon>
    </lineage>
</organism>
<protein>
    <submittedName>
        <fullName evidence="1">Uncharacterized protein</fullName>
    </submittedName>
</protein>
<gene>
    <name evidence="1" type="ORF">JYE49_10685</name>
</gene>
<evidence type="ECO:0000313" key="2">
    <source>
        <dbReference type="Proteomes" id="UP000682782"/>
    </source>
</evidence>